<proteinExistence type="predicted"/>
<dbReference type="Proteomes" id="UP000886653">
    <property type="component" value="Unassembled WGS sequence"/>
</dbReference>
<accession>A0A9P6NN48</accession>
<gene>
    <name evidence="1" type="ORF">CROQUDRAFT_652627</name>
</gene>
<sequence>MSRVRLMHENLDHGEAEMTAYRGFYWSQLCMNLEHQAGSDLITCWPALNPPENDQGALPYLVANKGYQPA</sequence>
<reference evidence="1" key="1">
    <citation type="submission" date="2013-11" db="EMBL/GenBank/DDBJ databases">
        <title>Genome sequence of the fusiform rust pathogen reveals effectors for host alternation and coevolution with pine.</title>
        <authorList>
            <consortium name="DOE Joint Genome Institute"/>
            <person name="Smith K."/>
            <person name="Pendleton A."/>
            <person name="Kubisiak T."/>
            <person name="Anderson C."/>
            <person name="Salamov A."/>
            <person name="Aerts A."/>
            <person name="Riley R."/>
            <person name="Clum A."/>
            <person name="Lindquist E."/>
            <person name="Ence D."/>
            <person name="Campbell M."/>
            <person name="Kronenberg Z."/>
            <person name="Feau N."/>
            <person name="Dhillon B."/>
            <person name="Hamelin R."/>
            <person name="Burleigh J."/>
            <person name="Smith J."/>
            <person name="Yandell M."/>
            <person name="Nelson C."/>
            <person name="Grigoriev I."/>
            <person name="Davis J."/>
        </authorList>
    </citation>
    <scope>NUCLEOTIDE SEQUENCE</scope>
    <source>
        <strain evidence="1">G11</strain>
    </source>
</reference>
<dbReference type="EMBL" id="MU167221">
    <property type="protein sequence ID" value="KAG0150210.1"/>
    <property type="molecule type" value="Genomic_DNA"/>
</dbReference>
<name>A0A9P6NN48_9BASI</name>
<keyword evidence="2" id="KW-1185">Reference proteome</keyword>
<comment type="caution">
    <text evidence="1">The sequence shown here is derived from an EMBL/GenBank/DDBJ whole genome shotgun (WGS) entry which is preliminary data.</text>
</comment>
<protein>
    <submittedName>
        <fullName evidence="1">Uncharacterized protein</fullName>
    </submittedName>
</protein>
<organism evidence="1 2">
    <name type="scientific">Cronartium quercuum f. sp. fusiforme G11</name>
    <dbReference type="NCBI Taxonomy" id="708437"/>
    <lineage>
        <taxon>Eukaryota</taxon>
        <taxon>Fungi</taxon>
        <taxon>Dikarya</taxon>
        <taxon>Basidiomycota</taxon>
        <taxon>Pucciniomycotina</taxon>
        <taxon>Pucciniomycetes</taxon>
        <taxon>Pucciniales</taxon>
        <taxon>Coleosporiaceae</taxon>
        <taxon>Cronartium</taxon>
    </lineage>
</organism>
<evidence type="ECO:0000313" key="2">
    <source>
        <dbReference type="Proteomes" id="UP000886653"/>
    </source>
</evidence>
<evidence type="ECO:0000313" key="1">
    <source>
        <dbReference type="EMBL" id="KAG0150210.1"/>
    </source>
</evidence>
<dbReference type="AlphaFoldDB" id="A0A9P6NN48"/>